<dbReference type="EMBL" id="JAACXV010014160">
    <property type="protein sequence ID" value="KAF7269886.1"/>
    <property type="molecule type" value="Genomic_DNA"/>
</dbReference>
<accession>A0A834I0E1</accession>
<organism evidence="1 2">
    <name type="scientific">Rhynchophorus ferrugineus</name>
    <name type="common">Red palm weevil</name>
    <name type="synonym">Curculio ferrugineus</name>
    <dbReference type="NCBI Taxonomy" id="354439"/>
    <lineage>
        <taxon>Eukaryota</taxon>
        <taxon>Metazoa</taxon>
        <taxon>Ecdysozoa</taxon>
        <taxon>Arthropoda</taxon>
        <taxon>Hexapoda</taxon>
        <taxon>Insecta</taxon>
        <taxon>Pterygota</taxon>
        <taxon>Neoptera</taxon>
        <taxon>Endopterygota</taxon>
        <taxon>Coleoptera</taxon>
        <taxon>Polyphaga</taxon>
        <taxon>Cucujiformia</taxon>
        <taxon>Curculionidae</taxon>
        <taxon>Dryophthorinae</taxon>
        <taxon>Rhynchophorus</taxon>
    </lineage>
</organism>
<keyword evidence="2" id="KW-1185">Reference proteome</keyword>
<sequence length="94" mass="10911">MGFTKSGYGSRRRRWMCFNSISRFAFRTDRISSLGRFPRPGAFATPITDRLERDCTESLFFDVPAAWINGYCRSAKVSDNQFQWNRVLIKDSSV</sequence>
<evidence type="ECO:0000313" key="2">
    <source>
        <dbReference type="Proteomes" id="UP000625711"/>
    </source>
</evidence>
<proteinExistence type="predicted"/>
<dbReference type="AlphaFoldDB" id="A0A834I0E1"/>
<name>A0A834I0E1_RHYFE</name>
<dbReference type="Proteomes" id="UP000625711">
    <property type="component" value="Unassembled WGS sequence"/>
</dbReference>
<reference evidence="1" key="1">
    <citation type="submission" date="2020-08" db="EMBL/GenBank/DDBJ databases">
        <title>Genome sequencing and assembly of the red palm weevil Rhynchophorus ferrugineus.</title>
        <authorList>
            <person name="Dias G.B."/>
            <person name="Bergman C.M."/>
            <person name="Manee M."/>
        </authorList>
    </citation>
    <scope>NUCLEOTIDE SEQUENCE</scope>
    <source>
        <strain evidence="1">AA-2017</strain>
        <tissue evidence="1">Whole larva</tissue>
    </source>
</reference>
<evidence type="ECO:0000313" key="1">
    <source>
        <dbReference type="EMBL" id="KAF7269886.1"/>
    </source>
</evidence>
<gene>
    <name evidence="1" type="ORF">GWI33_017091</name>
</gene>
<comment type="caution">
    <text evidence="1">The sequence shown here is derived from an EMBL/GenBank/DDBJ whole genome shotgun (WGS) entry which is preliminary data.</text>
</comment>
<protein>
    <submittedName>
        <fullName evidence="1">Uncharacterized protein</fullName>
    </submittedName>
</protein>